<keyword evidence="1" id="KW-0472">Membrane</keyword>
<dbReference type="EMBL" id="ADBV01003299">
    <property type="protein sequence ID" value="EJW81875.1"/>
    <property type="molecule type" value="Genomic_DNA"/>
</dbReference>
<sequence>MTASNCFIILNVNNDRLAIVVQQQQQHTSLRDVKAALSAGRYGGKIVIGGLLIETGDKAIIVGGNMNRYLLDLARASARHYSLKPPGRKNWPRPMMLGPQTSRHPKFPGWSLYYLPVTDNKYLWFIIMSLFHFTGFAIPILGVCKMLKTMYGNNFIYHSLIIRF</sequence>
<evidence type="ECO:0000313" key="2">
    <source>
        <dbReference type="EMBL" id="EJW81875.1"/>
    </source>
</evidence>
<organism evidence="2 3">
    <name type="scientific">Wuchereria bancrofti</name>
    <dbReference type="NCBI Taxonomy" id="6293"/>
    <lineage>
        <taxon>Eukaryota</taxon>
        <taxon>Metazoa</taxon>
        <taxon>Ecdysozoa</taxon>
        <taxon>Nematoda</taxon>
        <taxon>Chromadorea</taxon>
        <taxon>Rhabditida</taxon>
        <taxon>Spirurina</taxon>
        <taxon>Spiruromorpha</taxon>
        <taxon>Filarioidea</taxon>
        <taxon>Onchocercidae</taxon>
        <taxon>Wuchereria</taxon>
    </lineage>
</organism>
<reference evidence="3" key="1">
    <citation type="submission" date="2012-08" db="EMBL/GenBank/DDBJ databases">
        <title>The Genome Sequence of Wuchereria bancrofti.</title>
        <authorList>
            <person name="Nutman T.B."/>
            <person name="Fink D.L."/>
            <person name="Russ C."/>
            <person name="Young S."/>
            <person name="Zeng Q."/>
            <person name="Koehrsen M."/>
            <person name="Alvarado L."/>
            <person name="Berlin A."/>
            <person name="Chapman S.B."/>
            <person name="Chen Z."/>
            <person name="Freedman E."/>
            <person name="Gellesch M."/>
            <person name="Goldberg J."/>
            <person name="Griggs A."/>
            <person name="Gujja S."/>
            <person name="Heilman E.R."/>
            <person name="Heiman D."/>
            <person name="Hepburn T."/>
            <person name="Howarth C."/>
            <person name="Jen D."/>
            <person name="Larson L."/>
            <person name="Lewis B."/>
            <person name="Mehta T."/>
            <person name="Park D."/>
            <person name="Pearson M."/>
            <person name="Roberts A."/>
            <person name="Saif S."/>
            <person name="Shea T."/>
            <person name="Shenoy N."/>
            <person name="Sisk P."/>
            <person name="Stolte C."/>
            <person name="Sykes S."/>
            <person name="Walk T."/>
            <person name="White J."/>
            <person name="Yandava C."/>
            <person name="Haas B."/>
            <person name="Henn M.R."/>
            <person name="Nusbaum C."/>
            <person name="Birren B."/>
        </authorList>
    </citation>
    <scope>NUCLEOTIDE SEQUENCE [LARGE SCALE GENOMIC DNA]</scope>
    <source>
        <strain evidence="3">NA</strain>
    </source>
</reference>
<feature type="transmembrane region" description="Helical" evidence="1">
    <location>
        <begin position="122"/>
        <end position="144"/>
    </location>
</feature>
<proteinExistence type="predicted"/>
<evidence type="ECO:0000313" key="3">
    <source>
        <dbReference type="Proteomes" id="UP000004810"/>
    </source>
</evidence>
<comment type="caution">
    <text evidence="2">The sequence shown here is derived from an EMBL/GenBank/DDBJ whole genome shotgun (WGS) entry which is preliminary data.</text>
</comment>
<protein>
    <submittedName>
        <fullName evidence="2">Uncharacterized protein</fullName>
    </submittedName>
</protein>
<name>J9B4E3_WUCBA</name>
<keyword evidence="1" id="KW-0812">Transmembrane</keyword>
<evidence type="ECO:0000256" key="1">
    <source>
        <dbReference type="SAM" id="Phobius"/>
    </source>
</evidence>
<dbReference type="AlphaFoldDB" id="J9B4E3"/>
<gene>
    <name evidence="2" type="ORF">WUBG_07217</name>
</gene>
<keyword evidence="1" id="KW-1133">Transmembrane helix</keyword>
<dbReference type="Proteomes" id="UP000004810">
    <property type="component" value="Unassembled WGS sequence"/>
</dbReference>
<accession>J9B4E3</accession>